<dbReference type="Proteomes" id="UP000235728">
    <property type="component" value="Unassembled WGS sequence"/>
</dbReference>
<dbReference type="GO" id="GO:0000228">
    <property type="term" value="C:nuclear chromosome"/>
    <property type="evidence" value="ECO:0007669"/>
    <property type="project" value="InterPro"/>
</dbReference>
<evidence type="ECO:0000256" key="1">
    <source>
        <dbReference type="ARBA" id="ARBA00004123"/>
    </source>
</evidence>
<evidence type="ECO:0000313" key="7">
    <source>
        <dbReference type="EMBL" id="PMB69937.1"/>
    </source>
</evidence>
<sequence length="722" mass="80406">MAATQPSTSSASAAGSGHATPTAVAGSASENNGNSRASVESSPAAAPEPIERTKDSFTKLMVERFTSRDAVAAAALSDQLNHTRISTSYQRQKINEYRHIRTDYQPVFTPGRLYGEGYRGYANGFTENHAPARIVYPSQKVRPGRRTTPALKYSRKDMLKQAELHEELVPVRIEVEWDKFKLRDTFTWNLHDRILHVELFAAQLVEDIGLKPPAAQPVFEQIVVQMREQLNDFYPFVFSEEDALDPELPYSAYKNDEMRILVKLNITIGPHTLVDQFEWEVNNPSNSPEEFAANMARDLSLSGEFTTAIAHCIREQSQLFTKSLYSVGHPFDGRPIEDSDLVSAFLQTPIPTVFRPQQQAKEYAPYMYEMSDADLDRNETIFSREQRRQKRSINRRGGPQLPDLRERQRTIRTLIVSSVLPGAAGNLEETGLFKRAAGTRKRPNREGEISDSEDSEDSVPESPAPSQFAGTARTRGMRGAASVAQHRMSNLGRSETPDALHHETRTSRRFREETEDPGRLVVTLKINKDKLRRLLRGEYRFTNTPSQPPTPSQGATPKVLAKAVPTSTPSRGISTTPVPIPHVVGKFPPGQIGRLPAPPPVPGQQHTPPNPPDWLVQALKGLEKKYPEGDRFEAIMKYSYLDPVTELPVQIHPLPDGVKYAWLPRIRCLDCTSKLYTPGPDMTAQKFETHLRFSSHREAVRLRLMAEGGGGGGGGSGSNASS</sequence>
<keyword evidence="5" id="KW-0539">Nucleus</keyword>
<evidence type="ECO:0000256" key="2">
    <source>
        <dbReference type="ARBA" id="ARBA00010239"/>
    </source>
</evidence>
<comment type="subcellular location">
    <subcellularLocation>
        <location evidence="1">Nucleus</location>
    </subcellularLocation>
</comment>
<feature type="compositionally biased region" description="Basic and acidic residues" evidence="6">
    <location>
        <begin position="495"/>
        <end position="516"/>
    </location>
</feature>
<evidence type="ECO:0000256" key="5">
    <source>
        <dbReference type="ARBA" id="ARBA00023242"/>
    </source>
</evidence>
<evidence type="ECO:0000313" key="8">
    <source>
        <dbReference type="Proteomes" id="UP000235728"/>
    </source>
</evidence>
<feature type="compositionally biased region" description="Low complexity" evidence="6">
    <location>
        <begin position="37"/>
        <end position="48"/>
    </location>
</feature>
<dbReference type="InterPro" id="IPR006939">
    <property type="entry name" value="SNF5"/>
</dbReference>
<keyword evidence="4" id="KW-0804">Transcription</keyword>
<evidence type="ECO:0000256" key="3">
    <source>
        <dbReference type="ARBA" id="ARBA00023015"/>
    </source>
</evidence>
<dbReference type="Pfam" id="PF04855">
    <property type="entry name" value="SNF5"/>
    <property type="match status" value="1"/>
</dbReference>
<dbReference type="OMA" id="KYAWLPR"/>
<accession>A0A2N6NRN1</accession>
<organism evidence="7 8">
    <name type="scientific">Beauveria bassiana</name>
    <name type="common">White muscardine disease fungus</name>
    <name type="synonym">Tritirachium shiotae</name>
    <dbReference type="NCBI Taxonomy" id="176275"/>
    <lineage>
        <taxon>Eukaryota</taxon>
        <taxon>Fungi</taxon>
        <taxon>Dikarya</taxon>
        <taxon>Ascomycota</taxon>
        <taxon>Pezizomycotina</taxon>
        <taxon>Sordariomycetes</taxon>
        <taxon>Hypocreomycetidae</taxon>
        <taxon>Hypocreales</taxon>
        <taxon>Cordycipitaceae</taxon>
        <taxon>Beauveria</taxon>
    </lineage>
</organism>
<comment type="similarity">
    <text evidence="2">Belongs to the SNF5 family.</text>
</comment>
<evidence type="ECO:0000256" key="4">
    <source>
        <dbReference type="ARBA" id="ARBA00023163"/>
    </source>
</evidence>
<protein>
    <submittedName>
        <fullName evidence="7">SWI/SNF chromatin-remodeling complex subunit snf5</fullName>
    </submittedName>
</protein>
<dbReference type="GO" id="GO:0006338">
    <property type="term" value="P:chromatin remodeling"/>
    <property type="evidence" value="ECO:0007669"/>
    <property type="project" value="InterPro"/>
</dbReference>
<feature type="compositionally biased region" description="Low complexity" evidence="6">
    <location>
        <begin position="1"/>
        <end position="23"/>
    </location>
</feature>
<dbReference type="EMBL" id="MRVG01000004">
    <property type="protein sequence ID" value="PMB69937.1"/>
    <property type="molecule type" value="Genomic_DNA"/>
</dbReference>
<gene>
    <name evidence="7" type="primary">snf5</name>
    <name evidence="7" type="ORF">BM221_004584</name>
</gene>
<feature type="region of interest" description="Disordered" evidence="6">
    <location>
        <begin position="435"/>
        <end position="516"/>
    </location>
</feature>
<keyword evidence="3" id="KW-0805">Transcription regulation</keyword>
<reference evidence="7 8" key="1">
    <citation type="journal article" date="2016" name="Appl. Microbiol. Biotechnol.">
        <title>Characterization of T-DNA insertion mutants with decreased virulence in the entomopathogenic fungus Beauveria bassiana JEF-007.</title>
        <authorList>
            <person name="Kim S."/>
            <person name="Lee S.J."/>
            <person name="Nai Y.S."/>
            <person name="Yu J.S."/>
            <person name="Lee M.R."/>
            <person name="Yang Y.T."/>
            <person name="Kim J.S."/>
        </authorList>
    </citation>
    <scope>NUCLEOTIDE SEQUENCE [LARGE SCALE GENOMIC DNA]</scope>
    <source>
        <strain evidence="7 8">JEF-007</strain>
    </source>
</reference>
<feature type="region of interest" description="Disordered" evidence="6">
    <location>
        <begin position="1"/>
        <end position="52"/>
    </location>
</feature>
<proteinExistence type="inferred from homology"/>
<dbReference type="PANTHER" id="PTHR10019">
    <property type="entry name" value="SNF5"/>
    <property type="match status" value="1"/>
</dbReference>
<feature type="compositionally biased region" description="Acidic residues" evidence="6">
    <location>
        <begin position="449"/>
        <end position="459"/>
    </location>
</feature>
<name>A0A2N6NRN1_BEABA</name>
<feature type="region of interest" description="Disordered" evidence="6">
    <location>
        <begin position="385"/>
        <end position="406"/>
    </location>
</feature>
<dbReference type="AlphaFoldDB" id="A0A2N6NRN1"/>
<comment type="caution">
    <text evidence="7">The sequence shown here is derived from an EMBL/GenBank/DDBJ whole genome shotgun (WGS) entry which is preliminary data.</text>
</comment>
<evidence type="ECO:0000256" key="6">
    <source>
        <dbReference type="SAM" id="MobiDB-lite"/>
    </source>
</evidence>